<evidence type="ECO:0000259" key="6">
    <source>
        <dbReference type="PROSITE" id="PS50850"/>
    </source>
</evidence>
<dbReference type="GO" id="GO:0016020">
    <property type="term" value="C:membrane"/>
    <property type="evidence" value="ECO:0007669"/>
    <property type="project" value="UniProtKB-SubCell"/>
</dbReference>
<dbReference type="InterPro" id="IPR020846">
    <property type="entry name" value="MFS_dom"/>
</dbReference>
<dbReference type="EMBL" id="BDSP01000020">
    <property type="protein sequence ID" value="GAX10546.1"/>
    <property type="molecule type" value="Genomic_DNA"/>
</dbReference>
<protein>
    <recommendedName>
        <fullName evidence="6">Major facilitator superfamily (MFS) profile domain-containing protein</fullName>
    </recommendedName>
</protein>
<feature type="transmembrane region" description="Helical" evidence="5">
    <location>
        <begin position="154"/>
        <end position="174"/>
    </location>
</feature>
<dbReference type="GO" id="GO:0022857">
    <property type="term" value="F:transmembrane transporter activity"/>
    <property type="evidence" value="ECO:0007669"/>
    <property type="project" value="InterPro"/>
</dbReference>
<gene>
    <name evidence="7" type="ORF">FisN_40Lu016</name>
</gene>
<dbReference type="Pfam" id="PF07690">
    <property type="entry name" value="MFS_1"/>
    <property type="match status" value="1"/>
</dbReference>
<evidence type="ECO:0000313" key="8">
    <source>
        <dbReference type="Proteomes" id="UP000198406"/>
    </source>
</evidence>
<keyword evidence="2 5" id="KW-0812">Transmembrane</keyword>
<keyword evidence="3 5" id="KW-1133">Transmembrane helix</keyword>
<evidence type="ECO:0000256" key="3">
    <source>
        <dbReference type="ARBA" id="ARBA00022989"/>
    </source>
</evidence>
<keyword evidence="4 5" id="KW-0472">Membrane</keyword>
<sequence length="505" mass="55736">MTCEIFSTQEHRHRRIANSNDETLTRPPVGAVREMASIELTDSKNYSSLLQAFTESKVGFKIVFLTALLAIGEGAVIGVVPSVMTDRYAHLDYNLSQNITCRAFSMHDKAEACSAASADAQQAVANRHLAANAFTFFASSLTGSLSDEYGRKPLLLIGLLVSSISPFVLVLLQLRSSMSPFYYYAAGVIRINWYVVAMSSLADVLPAQWRAPSFGILSAGYSVGQALSPRLALWLGYFMVSLWSLMTILLGIIIVILFIPETLDEETRHQARLRRTEQQLPWWYRPLWELTILNRTSLFRMLSSLAFFSGMVSSADYTLLVYYLQEHLSFTDTDIANLYVLMGGLGILVQSVGLKTLLETVGERRTISISFVFGAVHSLLYGLAQDKLTIFVAMALGTGVTMAFPTISALKANNVTESEQGRIQGALYSVQAIASGLGPTVMRQIYGWSQTGTSMLWGPGTMFLFASVFYAIAVFYASQLTEETDTLNPVYEETTQHLDDEAVSE</sequence>
<comment type="subcellular location">
    <subcellularLocation>
        <location evidence="1">Membrane</location>
        <topology evidence="1">Multi-pass membrane protein</topology>
    </subcellularLocation>
</comment>
<comment type="caution">
    <text evidence="7">The sequence shown here is derived from an EMBL/GenBank/DDBJ whole genome shotgun (WGS) entry which is preliminary data.</text>
</comment>
<feature type="transmembrane region" description="Helical" evidence="5">
    <location>
        <begin position="425"/>
        <end position="445"/>
    </location>
</feature>
<dbReference type="Gene3D" id="1.20.1250.20">
    <property type="entry name" value="MFS general substrate transporter like domains"/>
    <property type="match status" value="1"/>
</dbReference>
<feature type="transmembrane region" description="Helical" evidence="5">
    <location>
        <begin position="457"/>
        <end position="477"/>
    </location>
</feature>
<evidence type="ECO:0000256" key="1">
    <source>
        <dbReference type="ARBA" id="ARBA00004141"/>
    </source>
</evidence>
<evidence type="ECO:0000256" key="4">
    <source>
        <dbReference type="ARBA" id="ARBA00023136"/>
    </source>
</evidence>
<organism evidence="7 8">
    <name type="scientific">Fistulifera solaris</name>
    <name type="common">Oleaginous diatom</name>
    <dbReference type="NCBI Taxonomy" id="1519565"/>
    <lineage>
        <taxon>Eukaryota</taxon>
        <taxon>Sar</taxon>
        <taxon>Stramenopiles</taxon>
        <taxon>Ochrophyta</taxon>
        <taxon>Bacillariophyta</taxon>
        <taxon>Bacillariophyceae</taxon>
        <taxon>Bacillariophycidae</taxon>
        <taxon>Naviculales</taxon>
        <taxon>Naviculaceae</taxon>
        <taxon>Fistulifera</taxon>
    </lineage>
</organism>
<dbReference type="AlphaFoldDB" id="A0A1Z5J9A9"/>
<feature type="transmembrane region" description="Helical" evidence="5">
    <location>
        <begin position="336"/>
        <end position="354"/>
    </location>
</feature>
<dbReference type="InterPro" id="IPR011701">
    <property type="entry name" value="MFS"/>
</dbReference>
<name>A0A1Z5J9A9_FISSO</name>
<feature type="transmembrane region" description="Helical" evidence="5">
    <location>
        <begin position="234"/>
        <end position="259"/>
    </location>
</feature>
<accession>A0A1Z5J9A9</accession>
<evidence type="ECO:0000256" key="5">
    <source>
        <dbReference type="SAM" id="Phobius"/>
    </source>
</evidence>
<feature type="transmembrane region" description="Helical" evidence="5">
    <location>
        <begin position="366"/>
        <end position="384"/>
    </location>
</feature>
<dbReference type="PROSITE" id="PS50850">
    <property type="entry name" value="MFS"/>
    <property type="match status" value="1"/>
</dbReference>
<evidence type="ECO:0000313" key="7">
    <source>
        <dbReference type="EMBL" id="GAX10546.1"/>
    </source>
</evidence>
<dbReference type="PANTHER" id="PTHR23507">
    <property type="entry name" value="ZGC:174356"/>
    <property type="match status" value="1"/>
</dbReference>
<feature type="transmembrane region" description="Helical" evidence="5">
    <location>
        <begin position="305"/>
        <end position="324"/>
    </location>
</feature>
<dbReference type="OrthoDB" id="419616at2759"/>
<dbReference type="InterPro" id="IPR036259">
    <property type="entry name" value="MFS_trans_sf"/>
</dbReference>
<dbReference type="SUPFAM" id="SSF103473">
    <property type="entry name" value="MFS general substrate transporter"/>
    <property type="match status" value="1"/>
</dbReference>
<feature type="domain" description="Major facilitator superfamily (MFS) profile" evidence="6">
    <location>
        <begin position="62"/>
        <end position="485"/>
    </location>
</feature>
<keyword evidence="8" id="KW-1185">Reference proteome</keyword>
<dbReference type="PANTHER" id="PTHR23507:SF1">
    <property type="entry name" value="FI18259P1-RELATED"/>
    <property type="match status" value="1"/>
</dbReference>
<reference evidence="7 8" key="1">
    <citation type="journal article" date="2015" name="Plant Cell">
        <title>Oil accumulation by the oleaginous diatom Fistulifera solaris as revealed by the genome and transcriptome.</title>
        <authorList>
            <person name="Tanaka T."/>
            <person name="Maeda Y."/>
            <person name="Veluchamy A."/>
            <person name="Tanaka M."/>
            <person name="Abida H."/>
            <person name="Marechal E."/>
            <person name="Bowler C."/>
            <person name="Muto M."/>
            <person name="Sunaga Y."/>
            <person name="Tanaka M."/>
            <person name="Yoshino T."/>
            <person name="Taniguchi T."/>
            <person name="Fukuda Y."/>
            <person name="Nemoto M."/>
            <person name="Matsumoto M."/>
            <person name="Wong P.S."/>
            <person name="Aburatani S."/>
            <person name="Fujibuchi W."/>
        </authorList>
    </citation>
    <scope>NUCLEOTIDE SEQUENCE [LARGE SCALE GENOMIC DNA]</scope>
    <source>
        <strain evidence="7 8">JPCC DA0580</strain>
    </source>
</reference>
<dbReference type="Proteomes" id="UP000198406">
    <property type="component" value="Unassembled WGS sequence"/>
</dbReference>
<dbReference type="InParanoid" id="A0A1Z5J9A9"/>
<feature type="transmembrane region" description="Helical" evidence="5">
    <location>
        <begin position="390"/>
        <end position="413"/>
    </location>
</feature>
<feature type="transmembrane region" description="Helical" evidence="5">
    <location>
        <begin position="181"/>
        <end position="202"/>
    </location>
</feature>
<evidence type="ECO:0000256" key="2">
    <source>
        <dbReference type="ARBA" id="ARBA00022692"/>
    </source>
</evidence>
<feature type="transmembrane region" description="Helical" evidence="5">
    <location>
        <begin position="62"/>
        <end position="84"/>
    </location>
</feature>
<proteinExistence type="predicted"/>